<dbReference type="Pfam" id="PF00011">
    <property type="entry name" value="HSP20"/>
    <property type="match status" value="1"/>
</dbReference>
<dbReference type="PROSITE" id="PS01031">
    <property type="entry name" value="SHSP"/>
    <property type="match status" value="1"/>
</dbReference>
<evidence type="ECO:0000313" key="5">
    <source>
        <dbReference type="EMBL" id="GCE06048.1"/>
    </source>
</evidence>
<gene>
    <name evidence="5" type="ORF">KDAU_33770</name>
</gene>
<feature type="compositionally biased region" description="Basic and acidic residues" evidence="3">
    <location>
        <begin position="1"/>
        <end position="21"/>
    </location>
</feature>
<evidence type="ECO:0000256" key="1">
    <source>
        <dbReference type="PROSITE-ProRule" id="PRU00285"/>
    </source>
</evidence>
<dbReference type="RefSeq" id="WP_126597032.1">
    <property type="nucleotide sequence ID" value="NZ_BIFQ01000001.1"/>
</dbReference>
<evidence type="ECO:0000313" key="6">
    <source>
        <dbReference type="Proteomes" id="UP000287224"/>
    </source>
</evidence>
<evidence type="ECO:0000256" key="2">
    <source>
        <dbReference type="RuleBase" id="RU003616"/>
    </source>
</evidence>
<dbReference type="OrthoDB" id="1806521at2"/>
<dbReference type="InterPro" id="IPR008978">
    <property type="entry name" value="HSP20-like_chaperone"/>
</dbReference>
<dbReference type="EMBL" id="BIFQ01000001">
    <property type="protein sequence ID" value="GCE06048.1"/>
    <property type="molecule type" value="Genomic_DNA"/>
</dbReference>
<dbReference type="SUPFAM" id="SSF49764">
    <property type="entry name" value="HSP20-like chaperones"/>
    <property type="match status" value="1"/>
</dbReference>
<protein>
    <recommendedName>
        <fullName evidence="4">SHSP domain-containing protein</fullName>
    </recommendedName>
</protein>
<dbReference type="Proteomes" id="UP000287224">
    <property type="component" value="Unassembled WGS sequence"/>
</dbReference>
<organism evidence="5 6">
    <name type="scientific">Dictyobacter aurantiacus</name>
    <dbReference type="NCBI Taxonomy" id="1936993"/>
    <lineage>
        <taxon>Bacteria</taxon>
        <taxon>Bacillati</taxon>
        <taxon>Chloroflexota</taxon>
        <taxon>Ktedonobacteria</taxon>
        <taxon>Ktedonobacterales</taxon>
        <taxon>Dictyobacteraceae</taxon>
        <taxon>Dictyobacter</taxon>
    </lineage>
</organism>
<feature type="domain" description="SHSP" evidence="4">
    <location>
        <begin position="97"/>
        <end position="185"/>
    </location>
</feature>
<reference evidence="6" key="1">
    <citation type="submission" date="2018-12" db="EMBL/GenBank/DDBJ databases">
        <title>Tengunoibacter tsumagoiensis gen. nov., sp. nov., Dictyobacter kobayashii sp. nov., D. alpinus sp. nov., and D. joshuensis sp. nov. and description of Dictyobacteraceae fam. nov. within the order Ktedonobacterales isolated from Tengu-no-mugimeshi.</title>
        <authorList>
            <person name="Wang C.M."/>
            <person name="Zheng Y."/>
            <person name="Sakai Y."/>
            <person name="Toyoda A."/>
            <person name="Minakuchi Y."/>
            <person name="Abe K."/>
            <person name="Yokota A."/>
            <person name="Yabe S."/>
        </authorList>
    </citation>
    <scope>NUCLEOTIDE SEQUENCE [LARGE SCALE GENOMIC DNA]</scope>
    <source>
        <strain evidence="6">S-27</strain>
    </source>
</reference>
<dbReference type="Gene3D" id="2.60.40.790">
    <property type="match status" value="1"/>
</dbReference>
<dbReference type="CDD" id="cd06464">
    <property type="entry name" value="ACD_sHsps-like"/>
    <property type="match status" value="1"/>
</dbReference>
<dbReference type="AlphaFoldDB" id="A0A401ZH76"/>
<comment type="similarity">
    <text evidence="1 2">Belongs to the small heat shock protein (HSP20) family.</text>
</comment>
<evidence type="ECO:0000259" key="4">
    <source>
        <dbReference type="PROSITE" id="PS01031"/>
    </source>
</evidence>
<feature type="region of interest" description="Disordered" evidence="3">
    <location>
        <begin position="1"/>
        <end position="24"/>
    </location>
</feature>
<keyword evidence="6" id="KW-1185">Reference proteome</keyword>
<evidence type="ECO:0000256" key="3">
    <source>
        <dbReference type="SAM" id="MobiDB-lite"/>
    </source>
</evidence>
<name>A0A401ZH76_9CHLR</name>
<accession>A0A401ZH76</accession>
<comment type="caution">
    <text evidence="5">The sequence shown here is derived from an EMBL/GenBank/DDBJ whole genome shotgun (WGS) entry which is preliminary data.</text>
</comment>
<sequence length="185" mass="20614">MATKGDDQKKQQQKDGEDKSTTGHGSFIGFFRGLESLLNTVITVEESAGEQERKYEGEANSLSGRLKTGFSLSVKTNLLDVTTRPSAEPVRVVTHKSMPGAEPEPFVDFFNEQDHVRIIAELQGIEEEHVHTEIQGDIFILSTSGGSRRAYSKEIVLPEDMDVSTLTQKYTNGILEIRMDKMRHG</sequence>
<proteinExistence type="inferred from homology"/>
<dbReference type="InterPro" id="IPR002068">
    <property type="entry name" value="A-crystallin/Hsp20_dom"/>
</dbReference>